<dbReference type="InterPro" id="IPR050266">
    <property type="entry name" value="AB_hydrolase_sf"/>
</dbReference>
<dbReference type="GO" id="GO:0016787">
    <property type="term" value="F:hydrolase activity"/>
    <property type="evidence" value="ECO:0007669"/>
    <property type="project" value="UniProtKB-KW"/>
</dbReference>
<dbReference type="Gene3D" id="3.40.50.1820">
    <property type="entry name" value="alpha/beta hydrolase"/>
    <property type="match status" value="1"/>
</dbReference>
<dbReference type="GO" id="GO:0016020">
    <property type="term" value="C:membrane"/>
    <property type="evidence" value="ECO:0007669"/>
    <property type="project" value="TreeGrafter"/>
</dbReference>
<dbReference type="PRINTS" id="PR00111">
    <property type="entry name" value="ABHYDROLASE"/>
</dbReference>
<dbReference type="InterPro" id="IPR000073">
    <property type="entry name" value="AB_hydrolase_1"/>
</dbReference>
<keyword evidence="1 3" id="KW-0378">Hydrolase</keyword>
<evidence type="ECO:0000256" key="1">
    <source>
        <dbReference type="ARBA" id="ARBA00022801"/>
    </source>
</evidence>
<evidence type="ECO:0000259" key="2">
    <source>
        <dbReference type="Pfam" id="PF12697"/>
    </source>
</evidence>
<dbReference type="Pfam" id="PF12697">
    <property type="entry name" value="Abhydrolase_6"/>
    <property type="match status" value="1"/>
</dbReference>
<dbReference type="AlphaFoldDB" id="A0A552WU72"/>
<dbReference type="InterPro" id="IPR029058">
    <property type="entry name" value="AB_hydrolase_fold"/>
</dbReference>
<reference evidence="3 4" key="1">
    <citation type="submission" date="2019-07" db="EMBL/GenBank/DDBJ databases">
        <title>Georgenia wutianyii sp. nov. and Georgenia *** sp. nov. isolated from plateau pika (Ochotona curzoniae) in the Qinghai-Tibet plateau of China.</title>
        <authorList>
            <person name="Tian Z."/>
        </authorList>
    </citation>
    <scope>NUCLEOTIDE SEQUENCE [LARGE SCALE GENOMIC DNA]</scope>
    <source>
        <strain evidence="3 4">Z446</strain>
    </source>
</reference>
<dbReference type="EMBL" id="VJXR01000011">
    <property type="protein sequence ID" value="TRW46332.1"/>
    <property type="molecule type" value="Genomic_DNA"/>
</dbReference>
<dbReference type="PANTHER" id="PTHR43798:SF31">
    <property type="entry name" value="AB HYDROLASE SUPERFAMILY PROTEIN YCLE"/>
    <property type="match status" value="1"/>
</dbReference>
<evidence type="ECO:0000313" key="3">
    <source>
        <dbReference type="EMBL" id="TRW46332.1"/>
    </source>
</evidence>
<organism evidence="3 4">
    <name type="scientific">Georgenia yuyongxinii</name>
    <dbReference type="NCBI Taxonomy" id="2589797"/>
    <lineage>
        <taxon>Bacteria</taxon>
        <taxon>Bacillati</taxon>
        <taxon>Actinomycetota</taxon>
        <taxon>Actinomycetes</taxon>
        <taxon>Micrococcales</taxon>
        <taxon>Bogoriellaceae</taxon>
        <taxon>Georgenia</taxon>
    </lineage>
</organism>
<dbReference type="PANTHER" id="PTHR43798">
    <property type="entry name" value="MONOACYLGLYCEROL LIPASE"/>
    <property type="match status" value="1"/>
</dbReference>
<dbReference type="Proteomes" id="UP000318693">
    <property type="component" value="Unassembled WGS sequence"/>
</dbReference>
<keyword evidence="4" id="KW-1185">Reference proteome</keyword>
<feature type="domain" description="AB hydrolase-1" evidence="2">
    <location>
        <begin position="26"/>
        <end position="252"/>
    </location>
</feature>
<gene>
    <name evidence="3" type="ORF">FJ693_06170</name>
</gene>
<protein>
    <submittedName>
        <fullName evidence="3">Alpha/beta hydrolase</fullName>
    </submittedName>
</protein>
<dbReference type="SUPFAM" id="SSF53474">
    <property type="entry name" value="alpha/beta-Hydrolases"/>
    <property type="match status" value="1"/>
</dbReference>
<sequence length="269" mass="29764">MSDGGEALWVAGCGLRYWNHGDGTTVVLTHGAGTDHTIFDAQVRFLTEAGHRVITWDLRGHGRSVPWDEPFDPAQAVEDLASLLERLSIVRTVLVGHGLGANISQVLARRYPERVRALVIIGSSSNAARVTLRERLGDLVRTALLRRTPARALPGRLADLSATTPGARDFASRAFARMSKERLLELWAAPRQLHHRRRWYRSRVPLCLVRGEHDRSGVASSMRRWAPRELIREVVIPGAGHLVTLDAPKAVNGVLGTFLQELQPAVRTL</sequence>
<proteinExistence type="predicted"/>
<accession>A0A552WU72</accession>
<comment type="caution">
    <text evidence="3">The sequence shown here is derived from an EMBL/GenBank/DDBJ whole genome shotgun (WGS) entry which is preliminary data.</text>
</comment>
<name>A0A552WU72_9MICO</name>
<evidence type="ECO:0000313" key="4">
    <source>
        <dbReference type="Proteomes" id="UP000318693"/>
    </source>
</evidence>